<evidence type="ECO:0000313" key="3">
    <source>
        <dbReference type="EMBL" id="MBC5687293.1"/>
    </source>
</evidence>
<sequence>MKRFTKVRRILALSLVLAMAFGGTVFASDSNTALVNATYQQLASRGTYTYTNASELSRFVQLGYACNQPQHQGPFSITQGTLTTKKWFGKKSSKAVYVIALSGTDTDVKNQSTGYWTDLLVGFEQDNKYIQNVRNAIVSNVPKGSNLVVTGHSLGGMVAQQVAADSTIKKNYNVLNTVTFGSPLINGFQREGTVKRLGDTSDPVPYLSLTTFTNIVWQSAGLNKESGNYGTNLLGAHCESYNRADVWGAYDVTGTKNGGATLTLNMATTRFYYSPVTVNN</sequence>
<dbReference type="RefSeq" id="WP_158573070.1">
    <property type="nucleotide sequence ID" value="NZ_JACOPG010000005.1"/>
</dbReference>
<feature type="chain" id="PRO_5046147004" description="Fungal lipase-type domain-containing protein" evidence="1">
    <location>
        <begin position="28"/>
        <end position="280"/>
    </location>
</feature>
<evidence type="ECO:0000313" key="4">
    <source>
        <dbReference type="Proteomes" id="UP000643810"/>
    </source>
</evidence>
<feature type="domain" description="Fungal lipase-type" evidence="2">
    <location>
        <begin position="117"/>
        <end position="185"/>
    </location>
</feature>
<dbReference type="InterPro" id="IPR002921">
    <property type="entry name" value="Fungal_lipase-type"/>
</dbReference>
<reference evidence="3 4" key="1">
    <citation type="submission" date="2020-08" db="EMBL/GenBank/DDBJ databases">
        <title>Genome public.</title>
        <authorList>
            <person name="Liu C."/>
            <person name="Sun Q."/>
        </authorList>
    </citation>
    <scope>NUCLEOTIDE SEQUENCE [LARGE SCALE GENOMIC DNA]</scope>
    <source>
        <strain evidence="3 4">NSJ-9</strain>
    </source>
</reference>
<proteinExistence type="predicted"/>
<dbReference type="InterPro" id="IPR029058">
    <property type="entry name" value="AB_hydrolase_fold"/>
</dbReference>
<feature type="signal peptide" evidence="1">
    <location>
        <begin position="1"/>
        <end position="27"/>
    </location>
</feature>
<name>A0ABR7GJ30_9FIRM</name>
<comment type="caution">
    <text evidence="3">The sequence shown here is derived from an EMBL/GenBank/DDBJ whole genome shotgun (WGS) entry which is preliminary data.</text>
</comment>
<accession>A0ABR7GJ30</accession>
<gene>
    <name evidence="3" type="ORF">H8R94_11905</name>
</gene>
<protein>
    <recommendedName>
        <fullName evidence="2">Fungal lipase-type domain-containing protein</fullName>
    </recommendedName>
</protein>
<keyword evidence="4" id="KW-1185">Reference proteome</keyword>
<organism evidence="3 4">
    <name type="scientific">Roseburia lenta</name>
    <dbReference type="NCBI Taxonomy" id="2763061"/>
    <lineage>
        <taxon>Bacteria</taxon>
        <taxon>Bacillati</taxon>
        <taxon>Bacillota</taxon>
        <taxon>Clostridia</taxon>
        <taxon>Lachnospirales</taxon>
        <taxon>Lachnospiraceae</taxon>
        <taxon>Roseburia</taxon>
    </lineage>
</organism>
<dbReference type="Proteomes" id="UP000643810">
    <property type="component" value="Unassembled WGS sequence"/>
</dbReference>
<dbReference type="EMBL" id="JACOPG010000005">
    <property type="protein sequence ID" value="MBC5687293.1"/>
    <property type="molecule type" value="Genomic_DNA"/>
</dbReference>
<keyword evidence="1" id="KW-0732">Signal</keyword>
<dbReference type="Gene3D" id="3.40.50.1820">
    <property type="entry name" value="alpha/beta hydrolase"/>
    <property type="match status" value="1"/>
</dbReference>
<evidence type="ECO:0000259" key="2">
    <source>
        <dbReference type="Pfam" id="PF01764"/>
    </source>
</evidence>
<evidence type="ECO:0000256" key="1">
    <source>
        <dbReference type="SAM" id="SignalP"/>
    </source>
</evidence>
<dbReference type="Pfam" id="PF01764">
    <property type="entry name" value="Lipase_3"/>
    <property type="match status" value="1"/>
</dbReference>
<dbReference type="SUPFAM" id="SSF53474">
    <property type="entry name" value="alpha/beta-Hydrolases"/>
    <property type="match status" value="1"/>
</dbReference>